<gene>
    <name evidence="2" type="ORF">SAMN05216200_10996</name>
</gene>
<proteinExistence type="predicted"/>
<dbReference type="SUPFAM" id="SSF103088">
    <property type="entry name" value="OmpA-like"/>
    <property type="match status" value="1"/>
</dbReference>
<dbReference type="EMBL" id="FRDL01000009">
    <property type="protein sequence ID" value="SHN73756.1"/>
    <property type="molecule type" value="Genomic_DNA"/>
</dbReference>
<dbReference type="Gene3D" id="3.30.1330.60">
    <property type="entry name" value="OmpA-like domain"/>
    <property type="match status" value="1"/>
</dbReference>
<keyword evidence="3" id="KW-1185">Reference proteome</keyword>
<sequence>MPAVAGAPLASLFDAIDRLNQTLPGDVSRFVERLAATDLQSRVSDGAIIHTGRTQALDAAAGRDVESFDLSFGTLKIPLVTAGLPFRLAFRRAAVAGSLEPGAASWQFDLLMDSFELTLNGLVAADFVAASGTTPRHLAPRPGRPPAVIVGAAALRFERSAASQPVVVRLMDPAGGDPFAPDAPSGFVASVAMSPPHALVGSSQFGFSLRNALFDFSRTHSPAFVIERGQSADWVGFAIEEAAIYCPRNAVGKGGFSLSARDLLIGDPAGLQAEIEVQFGASPLNPATFVFEQDGADVTSGFDFDRGTLQISAAAGEAVDLTARLTVPAPPAGSDVSDYDAEFQFPGAAPQSGDSASGLVRHGDVLRITPIEVLGTGAGARRLRKPAFAVRIVASGTAPKVAARLGAARLENVVELSGSVEGAAAATLAAEADPPDPAARFEWSCPTLGVSRVGAELPLTFAPDARGVHLLTVRQLDAQNGPSRVRLHLRDPGEGATLIGCAAGVFDAAAPAAPTPPDRVRAVYDLETFHAHGRLEGADASATIVGARVDVPAGALALVELNEGGAAPVEREDRHIQILFNYDSDDLAGWGVAHAPIGNAGSDLHEALLEWAANYSGDVTFVVIGRCDDVGSDAYNVGLGQRRAEKAASLLRTPTAGRAAVSAPVLVLQEQDLSALPADARALIEPDAAERSGRLVMDPAIVDRSTWPRNPDGTGVRANPPDVSRENVRKQYRRADIIAVGGVAASAAQAMADAGAAPTQRLILVPAADRTPAPADNDAARADCRVMLKLGWDRARFSGWKDLVPNLAEFEYAWTPAPDDGVSVTAEVLTVFGKWVHDELTGFTEFLIGLGSAGDSEGIVDVEQPNLVAALTFGPMLASGVDFSEHAVESGVRLAALAGLAAFAGADFGGGGPLIGAGSRTAFTRLTAKARTRTIADPLRSYTVQLLVDYANTVHVNAGALGLRTDPAQPMKIRYSDVGVEFDNTDPDAPLIEKIGLAQSSKSMSIEDSGLWRIDGPLGRLLRVTEFKMGTGSLWFEPTLAVAIDVGVVEISEAAFRVTFRTDDSGRLSGAPEFSLRGLTARADIPGALKGEGRIRIEEGGLLRAGVDATLIPIQTRASVALAAGVPDDPPDFAPSLFLSLYGKVQFPGGIPLGPLPLAIHGFVGQTVVNGARATDAVEDVVARELGWWRKAPERKYAPAKGAHALGLGAVVGTLPDASFSFAATGMVVVAFPDVEVIFGVEVSILSLPDTTAREKKEGDSAAIAGLVVVNEQAATVAVSAAWSIDKLLELKVPFAAHFPNDGKGYVRIGSDGGPGRAGEPVTITFLPDILNVKVWAFLMIEGGGLPAFGPNRDWNFDGFSIGFGAGATLEWKAGKFGLSVSGAIYVGMGTDPLFIKGGMYLRGTLDLVVVSATVDAAAVVSYLDPPDSGAVAAIEEARFCASVDLFFFTVEGCVTLSFGASPPIAAPAPPPPIASVSLTDRLNRVAGEATEGAPEGRPIYDFVEIDGVMRNQGAEPARNNTVWPDTVPVINFRHFIADAMPSGGQFDPGAQPAGEPWFGSNRLRYAYRLTGLRLVRDADGTPVADPSGAPLLSAWTHTPARPADDASAQAPSGAEATHLQLLNREPWAWAQSTAQGGAGQPGDPAGVVERVCERIPAPRPACLRAADARILGPTAARLRRAAPAPGPYPSGFQGVARAYLPLGSDEATGPDLAALVNATGAVLQEGAMRAAPAAVLADGPADRAYRLPRAMRVGEGGPTATALPWRIELDRAVRDGALTLLVCEDAPRPEGGDEDAACYRFEDLTPGAQAERFDLPPFVISALQRANVARRNLLRATDRIDLSNVADPRPGADGGAEVEVSDPGAVIAFKRPCRDLELLWFKPSDGRVILRASHADGSVEEHVFDTPSARPAMARLTSQGGIVAVEMLTDGVKAFQLLRVCCRAPVAPAPETGRACVDFAALRHDEVARAKFTHDGVRFEALNPRERFALSDRVDARGAPARRGVDGAAELMLPPGGVRVTLPRGCGAVELSVMLGAAAVKATGFDAGGDPVAQALSPEGQDVEHALTLSGRAPIVSVVIEGGSGEAFLFRLCCLAGGAEASPVCVDLDDMPRELDGVPEIAREGLRIRPLARGHGLKLTDMAERPARQGEPPRPGRDGRAELLIPDPGLELTLAEGCADLELTVLLMGAPVKAIGFDAAGARAAQAVAEGAGRVHVLRLSAGAPIKRVALAGGANEAALLRVCCRAGPIAPPMNRCVTLGKLKLPEPAAEAVFEGLTLRDPDGRATLRSALARGARAGGLGFGARGLEIALGRAASLARLRLRVRPGAAYRIDAFDPEGRRVAGEGGRAAGPDLRATLRGERIARLLVRVKGAAALVEICLRETGPAGAAPEPAADAGAGPLMPEVLGRAPDGAEGAWAAQLVSSHRRPDGGACHVVRYRMPDAPEAVTQIRVKARKAGQDIAFVGLCAVDDRAARWRAADQDTRDEVADQIESADPIGAGRPVILDPDTVYRIEADWEYQAWLSEDEDAQPPAAPTGAWTPGGTQSFRFRTAAEPAALPARQDGPNEHIFDPRDIDRMLTASAPQTGDIAHFTRDPVVFHFAHDHVADLLARYGRELRIELRRTDPPPRPGGSLSGAAAQALAGAVRRAGAPLELLTPAERAVVEAARAAPCLTNRRPAGGVSLAGTYPLEPDVFYDAELWAARIADPADRALVTAANFRTSRYADPAQMIAALGCATDGSVAPVPAEELILEAGASPPPAAAEAPSDRLFDQAMAGMGLGELGLPRGRARLFQIWSVEGGAPRTVAFLVDALEPFNRKAHVLAGDEVALVDRCRLTGGRHGGVALIVARINRNATRALLLPEAPIPPEADPAGFGLFFETSERADGAAADARAPADLRSGGLLTWPRLPIPAFCTFRPFSSTARKATRKRAFTCASPITRSWGCRARPSCSNAPI</sequence>
<feature type="region of interest" description="Disordered" evidence="1">
    <location>
        <begin position="2142"/>
        <end position="2163"/>
    </location>
</feature>
<dbReference type="STRING" id="1189325.SAMN04488119_10926"/>
<feature type="compositionally biased region" description="Low complexity" evidence="1">
    <location>
        <begin position="2538"/>
        <end position="2547"/>
    </location>
</feature>
<evidence type="ECO:0000256" key="1">
    <source>
        <dbReference type="SAM" id="MobiDB-lite"/>
    </source>
</evidence>
<protein>
    <submittedName>
        <fullName evidence="2">Outer membrane protein OmpA</fullName>
    </submittedName>
</protein>
<evidence type="ECO:0000313" key="3">
    <source>
        <dbReference type="Proteomes" id="UP000184066"/>
    </source>
</evidence>
<evidence type="ECO:0000313" key="2">
    <source>
        <dbReference type="EMBL" id="SHN73756.1"/>
    </source>
</evidence>
<name>A0A1M7TSV3_9RHOB</name>
<accession>A0A1M7TSV3</accession>
<organism evidence="2 3">
    <name type="scientific">Oceanicella actignis</name>
    <dbReference type="NCBI Taxonomy" id="1189325"/>
    <lineage>
        <taxon>Bacteria</taxon>
        <taxon>Pseudomonadati</taxon>
        <taxon>Pseudomonadota</taxon>
        <taxon>Alphaproteobacteria</taxon>
        <taxon>Rhodobacterales</taxon>
        <taxon>Paracoccaceae</taxon>
        <taxon>Oceanicella</taxon>
    </lineage>
</organism>
<feature type="region of interest" description="Disordered" evidence="1">
    <location>
        <begin position="1579"/>
        <end position="1616"/>
    </location>
</feature>
<feature type="region of interest" description="Disordered" evidence="1">
    <location>
        <begin position="706"/>
        <end position="726"/>
    </location>
</feature>
<dbReference type="RefSeq" id="WP_072748041.1">
    <property type="nucleotide sequence ID" value="NZ_FOHL01000009.1"/>
</dbReference>
<dbReference type="InterPro" id="IPR036737">
    <property type="entry name" value="OmpA-like_sf"/>
</dbReference>
<reference evidence="2 3" key="1">
    <citation type="submission" date="2016-12" db="EMBL/GenBank/DDBJ databases">
        <authorList>
            <person name="Song W.-J."/>
            <person name="Kurnit D.M."/>
        </authorList>
    </citation>
    <scope>NUCLEOTIDE SEQUENCE [LARGE SCALE GENOMIC DNA]</scope>
    <source>
        <strain evidence="2 3">CGMCC 1.10808</strain>
    </source>
</reference>
<dbReference type="Proteomes" id="UP000184066">
    <property type="component" value="Unassembled WGS sequence"/>
</dbReference>
<feature type="region of interest" description="Disordered" evidence="1">
    <location>
        <begin position="2529"/>
        <end position="2548"/>
    </location>
</feature>
<dbReference type="OrthoDB" id="7051116at2"/>